<sequence length="533" mass="59311">MDFLEKLIDKYTPFDLSTVTSDDLRDGEFLSFLWVYPSAIARSIVNDENTMCRAFLDHCLKHSRYTGDGKTIKKPKVSDIEASFSPRLCIPPALQKLFKVRSNSKVREDQITYCQDTEGFVEISDLCPITDTWVTGFISLTLDSMRTKGVEFDHDVMDQVGTGNTALYKVQGEWERAKENDQDAGPSDPSRAERILNAIVDSDAGQQASNELDKPGEPVEEQPAKTAEDEEFTVFLVEMDKEFEETKGGGTQQDLAQPQGDESADANQQGDEENLSGDQGHASHTKQRLPCGHQCATCSADFYRFRGGIYEMVGHVSQESSHPFWKDWAPSVIRMTALLERAFPYEAIVGAFQESTTDLFDQLALEAWASGTVDYIATTAILPISELRKILVVHNEVPLEERIRSAIEPLNLDADLCANVRQIRDQVQALLTKRVSLESGPQTFSINTTRVDLEPEARGLLDGVFEPSSDLPSLAPRSKTGGIPVPSAQKLWTPDGLHSYLPSDIKIDKHGRRFIHKIVGSGADSELQEIYLD</sequence>
<accession>A0A7S6UDK9</accession>
<organism evidence="2 3">
    <name type="scientific">Aedes albopictus anphevirus</name>
    <dbReference type="NCBI Taxonomy" id="2783999"/>
    <lineage>
        <taxon>Viruses</taxon>
        <taxon>Riboviria</taxon>
        <taxon>Orthornavirae</taxon>
        <taxon>Negarnaviricota</taxon>
        <taxon>Haploviricotina</taxon>
        <taxon>Monjiviricetes</taxon>
        <taxon>Mononegavirales</taxon>
        <taxon>Xinmoviridae</taxon>
        <taxon>Culivirus</taxon>
        <taxon>Culivirus dunyae</taxon>
    </lineage>
</organism>
<name>A0A7S6UDK9_9MONO</name>
<evidence type="ECO:0000313" key="3">
    <source>
        <dbReference type="Proteomes" id="UP001237829"/>
    </source>
</evidence>
<reference evidence="2" key="1">
    <citation type="journal article" date="2020" name="Viruses">
        <title>A Novel Anphevirus in Aedes albopictus Mosquitoes Is Distributed Worldwide and Interacts with the Host RNA Interference Pathway.</title>
        <authorList>
            <person name="Manni M."/>
            <person name="Zdobnov E.M."/>
        </authorList>
    </citation>
    <scope>NUCLEOTIDE SEQUENCE</scope>
    <source>
        <strain evidence="2">USA</strain>
    </source>
</reference>
<evidence type="ECO:0000256" key="1">
    <source>
        <dbReference type="SAM" id="MobiDB-lite"/>
    </source>
</evidence>
<keyword evidence="3" id="KW-1185">Reference proteome</keyword>
<proteinExistence type="predicted"/>
<dbReference type="Proteomes" id="UP001237829">
    <property type="component" value="Segment"/>
</dbReference>
<feature type="compositionally biased region" description="Basic and acidic residues" evidence="1">
    <location>
        <begin position="211"/>
        <end position="227"/>
    </location>
</feature>
<protein>
    <submittedName>
        <fullName evidence="2">Glycoprotein</fullName>
    </submittedName>
</protein>
<feature type="region of interest" description="Disordered" evidence="1">
    <location>
        <begin position="243"/>
        <end position="289"/>
    </location>
</feature>
<evidence type="ECO:0000313" key="2">
    <source>
        <dbReference type="EMBL" id="QOW17624.1"/>
    </source>
</evidence>
<feature type="region of interest" description="Disordered" evidence="1">
    <location>
        <begin position="202"/>
        <end position="230"/>
    </location>
</feature>
<dbReference type="EMBL" id="MW147277">
    <property type="protein sequence ID" value="QOW17624.1"/>
    <property type="molecule type" value="Viral_cRNA"/>
</dbReference>